<evidence type="ECO:0000256" key="6">
    <source>
        <dbReference type="ARBA" id="ARBA00022884"/>
    </source>
</evidence>
<dbReference type="SMART" id="SM00322">
    <property type="entry name" value="KH"/>
    <property type="match status" value="1"/>
</dbReference>
<evidence type="ECO:0000256" key="4">
    <source>
        <dbReference type="ARBA" id="ARBA00022759"/>
    </source>
</evidence>
<keyword evidence="2" id="KW-0812">Transmembrane</keyword>
<dbReference type="InterPro" id="IPR006674">
    <property type="entry name" value="HD_domain"/>
</dbReference>
<dbReference type="InterPro" id="IPR017705">
    <property type="entry name" value="Ribonuclease_Y"/>
</dbReference>
<dbReference type="GO" id="GO:0004521">
    <property type="term" value="F:RNA endonuclease activity"/>
    <property type="evidence" value="ECO:0007669"/>
    <property type="project" value="UniProtKB-UniRule"/>
</dbReference>
<dbReference type="Pfam" id="PF01966">
    <property type="entry name" value="HD"/>
    <property type="match status" value="1"/>
</dbReference>
<comment type="caution">
    <text evidence="13">The sequence shown here is derived from an EMBL/GenBank/DDBJ whole genome shotgun (WGS) entry which is preliminary data.</text>
</comment>
<dbReference type="Pfam" id="PF00013">
    <property type="entry name" value="KH_1"/>
    <property type="match status" value="1"/>
</dbReference>
<dbReference type="PANTHER" id="PTHR12826:SF15">
    <property type="entry name" value="RIBONUCLEASE Y"/>
    <property type="match status" value="1"/>
</dbReference>
<keyword evidence="7" id="KW-1133">Transmembrane helix</keyword>
<evidence type="ECO:0000256" key="3">
    <source>
        <dbReference type="ARBA" id="ARBA00022722"/>
    </source>
</evidence>
<keyword evidence="5 9" id="KW-0378">Hydrolase</keyword>
<evidence type="ECO:0000256" key="2">
    <source>
        <dbReference type="ARBA" id="ARBA00022692"/>
    </source>
</evidence>
<keyword evidence="1" id="KW-1003">Cell membrane</keyword>
<keyword evidence="3 9" id="KW-0540">Nuclease</keyword>
<comment type="function">
    <text evidence="9">Endoribonuclease that initiates mRNA decay.</text>
</comment>
<dbReference type="Gene3D" id="1.10.3210.10">
    <property type="entry name" value="Hypothetical protein af1432"/>
    <property type="match status" value="1"/>
</dbReference>
<dbReference type="PROSITE" id="PS50084">
    <property type="entry name" value="KH_TYPE_1"/>
    <property type="match status" value="1"/>
</dbReference>
<reference evidence="13 14" key="1">
    <citation type="submission" date="2014-04" db="EMBL/GenBank/DDBJ databases">
        <title>Whole genome of Muricauda olearia.</title>
        <authorList>
            <person name="Zhang X.-H."/>
            <person name="Tang K."/>
        </authorList>
    </citation>
    <scope>NUCLEOTIDE SEQUENCE [LARGE SCALE GENOMIC DNA]</scope>
    <source>
        <strain evidence="13 14">Th120</strain>
    </source>
</reference>
<dbReference type="CDD" id="cd22431">
    <property type="entry name" value="KH-I_RNaseY"/>
    <property type="match status" value="1"/>
</dbReference>
<feature type="coiled-coil region" evidence="11">
    <location>
        <begin position="99"/>
        <end position="130"/>
    </location>
</feature>
<dbReference type="EMBL" id="JJMP01000001">
    <property type="protein sequence ID" value="RYC53212.1"/>
    <property type="molecule type" value="Genomic_DNA"/>
</dbReference>
<dbReference type="Gene3D" id="3.30.1370.10">
    <property type="entry name" value="K Homology domain, type 1"/>
    <property type="match status" value="1"/>
</dbReference>
<dbReference type="RefSeq" id="WP_129652908.1">
    <property type="nucleotide sequence ID" value="NZ_ML142907.1"/>
</dbReference>
<dbReference type="NCBIfam" id="TIGR03319">
    <property type="entry name" value="RNase_Y"/>
    <property type="match status" value="1"/>
</dbReference>
<evidence type="ECO:0000256" key="9">
    <source>
        <dbReference type="HAMAP-Rule" id="MF_00335"/>
    </source>
</evidence>
<dbReference type="SUPFAM" id="SSF54791">
    <property type="entry name" value="Eukaryotic type KH-domain (KH-domain type I)"/>
    <property type="match status" value="1"/>
</dbReference>
<dbReference type="PANTHER" id="PTHR12826">
    <property type="entry name" value="RIBONUCLEASE Y"/>
    <property type="match status" value="1"/>
</dbReference>
<evidence type="ECO:0000256" key="11">
    <source>
        <dbReference type="SAM" id="Coils"/>
    </source>
</evidence>
<dbReference type="NCBIfam" id="TIGR00277">
    <property type="entry name" value="HDIG"/>
    <property type="match status" value="1"/>
</dbReference>
<evidence type="ECO:0000256" key="7">
    <source>
        <dbReference type="ARBA" id="ARBA00022989"/>
    </source>
</evidence>
<keyword evidence="4 9" id="KW-0255">Endonuclease</keyword>
<evidence type="ECO:0000256" key="5">
    <source>
        <dbReference type="ARBA" id="ARBA00022801"/>
    </source>
</evidence>
<protein>
    <recommendedName>
        <fullName evidence="9 10">Ribonuclease Y</fullName>
        <shortName evidence="9">RNase Y</shortName>
        <ecNumber evidence="9 10">3.1.-.-</ecNumber>
    </recommendedName>
</protein>
<proteinExistence type="inferred from homology"/>
<dbReference type="InterPro" id="IPR004087">
    <property type="entry name" value="KH_dom"/>
</dbReference>
<evidence type="ECO:0000256" key="10">
    <source>
        <dbReference type="NCBIfam" id="TIGR03319"/>
    </source>
</evidence>
<keyword evidence="14" id="KW-1185">Reference proteome</keyword>
<accession>A0A444VRB6</accession>
<evidence type="ECO:0000313" key="14">
    <source>
        <dbReference type="Proteomes" id="UP000290261"/>
    </source>
</evidence>
<evidence type="ECO:0000259" key="12">
    <source>
        <dbReference type="PROSITE" id="PS51831"/>
    </source>
</evidence>
<dbReference type="AlphaFoldDB" id="A0A444VRB6"/>
<dbReference type="FunFam" id="1.10.3210.10:FF:000013">
    <property type="entry name" value="Ribonuclease Y"/>
    <property type="match status" value="1"/>
</dbReference>
<keyword evidence="8" id="KW-0472">Membrane</keyword>
<dbReference type="SMART" id="SM00471">
    <property type="entry name" value="HDc"/>
    <property type="match status" value="1"/>
</dbReference>
<dbReference type="SUPFAM" id="SSF109604">
    <property type="entry name" value="HD-domain/PDEase-like"/>
    <property type="match status" value="1"/>
</dbReference>
<dbReference type="GO" id="GO:0016787">
    <property type="term" value="F:hydrolase activity"/>
    <property type="evidence" value="ECO:0007669"/>
    <property type="project" value="UniProtKB-KW"/>
</dbReference>
<dbReference type="Pfam" id="PF12072">
    <property type="entry name" value="RNase_Y_N"/>
    <property type="match status" value="1"/>
</dbReference>
<evidence type="ECO:0000256" key="1">
    <source>
        <dbReference type="ARBA" id="ARBA00022475"/>
    </source>
</evidence>
<dbReference type="InterPro" id="IPR036612">
    <property type="entry name" value="KH_dom_type_1_sf"/>
</dbReference>
<dbReference type="GO" id="GO:0005886">
    <property type="term" value="C:plasma membrane"/>
    <property type="evidence" value="ECO:0007669"/>
    <property type="project" value="UniProtKB-UniRule"/>
</dbReference>
<name>A0A444VRB6_9FLAO</name>
<keyword evidence="11" id="KW-0175">Coiled coil</keyword>
<feature type="domain" description="HD" evidence="12">
    <location>
        <begin position="337"/>
        <end position="432"/>
    </location>
</feature>
<dbReference type="EC" id="3.1.-.-" evidence="9 10"/>
<organism evidence="13 14">
    <name type="scientific">Flagellimonas olearia</name>
    <dbReference type="NCBI Taxonomy" id="552546"/>
    <lineage>
        <taxon>Bacteria</taxon>
        <taxon>Pseudomonadati</taxon>
        <taxon>Bacteroidota</taxon>
        <taxon>Flavobacteriia</taxon>
        <taxon>Flavobacteriales</taxon>
        <taxon>Flavobacteriaceae</taxon>
        <taxon>Flagellimonas</taxon>
    </lineage>
</organism>
<dbReference type="GO" id="GO:0003723">
    <property type="term" value="F:RNA binding"/>
    <property type="evidence" value="ECO:0007669"/>
    <property type="project" value="UniProtKB-UniRule"/>
</dbReference>
<sequence>MDNIIIIVAAAVVGLAIGFAIAKMMEKGKATKVISNAKKEASDIIKEAQKEGESIKKDKIFQAKEKFLELKAEHEKVIINKDKKIGEAEKRTRDKESQVSSELAKNKKLNERLEQQIKEVDYKSEILEKKQSEVEKLHKSQVQQLEVISGLSAEDAKSQLLESLKETAKSDAMAYLQTTLEEAKLTAQQEAKKIVINTIQRIGTEEAVENCVSVFNLESDDVKGRIIGREGRNIRALEAATGVEIIVDDTPEAIILSCFDSVRREVARLSLHRLVTDGRIHPARIEEVVKKTEKQINEEIAEIGKRTVIDLGIHGLHPELIKAVGRMKYRSSYGQNLLQHSREVAKLCGVMAAELGLNPKIAKRAGLLHDIGKVPLAEAEVETPHAILGMQWAQKYGEKKEVCNAIGAHHDEIEMTTLISPIVQVCDAISGARPGARRQVLDSYIQRLKDLEDIAFGFNGVQKAYAIQAGRELRVIVESEKVNDDKAAELSFEISQKIQTDMTYPGQVKVTVIRETRSVNVAK</sequence>
<dbReference type="InterPro" id="IPR004088">
    <property type="entry name" value="KH_dom_type_1"/>
</dbReference>
<dbReference type="PROSITE" id="PS51831">
    <property type="entry name" value="HD"/>
    <property type="match status" value="1"/>
</dbReference>
<evidence type="ECO:0000256" key="8">
    <source>
        <dbReference type="ARBA" id="ARBA00023136"/>
    </source>
</evidence>
<comment type="similarity">
    <text evidence="9">Belongs to the RNase Y family.</text>
</comment>
<dbReference type="InterPro" id="IPR022711">
    <property type="entry name" value="RNase_Y_N"/>
</dbReference>
<dbReference type="InterPro" id="IPR003607">
    <property type="entry name" value="HD/PDEase_dom"/>
</dbReference>
<dbReference type="Proteomes" id="UP000290261">
    <property type="component" value="Unassembled WGS sequence"/>
</dbReference>
<dbReference type="InterPro" id="IPR006675">
    <property type="entry name" value="HDIG_dom"/>
</dbReference>
<keyword evidence="6 9" id="KW-0694">RNA-binding</keyword>
<dbReference type="CDD" id="cd00077">
    <property type="entry name" value="HDc"/>
    <property type="match status" value="1"/>
</dbReference>
<evidence type="ECO:0000313" key="13">
    <source>
        <dbReference type="EMBL" id="RYC53212.1"/>
    </source>
</evidence>
<gene>
    <name evidence="9" type="primary">rny</name>
    <name evidence="13" type="ORF">DN53_03045</name>
</gene>
<dbReference type="GO" id="GO:0006402">
    <property type="term" value="P:mRNA catabolic process"/>
    <property type="evidence" value="ECO:0007669"/>
    <property type="project" value="UniProtKB-UniRule"/>
</dbReference>
<dbReference type="HAMAP" id="MF_00335">
    <property type="entry name" value="RNase_Y"/>
    <property type="match status" value="1"/>
</dbReference>